<dbReference type="PANTHER" id="PTHR46716">
    <property type="entry name" value="MITOGEN-ACTIVATED PROTEIN KINASE KINASE KINASE 7"/>
    <property type="match status" value="1"/>
</dbReference>
<evidence type="ECO:0000256" key="4">
    <source>
        <dbReference type="ARBA" id="ARBA00022741"/>
    </source>
</evidence>
<dbReference type="Proteomes" id="UP001497525">
    <property type="component" value="Unassembled WGS sequence"/>
</dbReference>
<sequence length="395" mass="44230">MNELSPDHQALILAVPNISQSECASILKDAVICGAGSFGTVYRACWNEKTVAVKCFRKSRSSRRDFQQLAFAFQSEHTNIVKLVAAGPDLPHSFTFAVLEYANCFSVNEVLHNLRDVSYTLAHSVSWTLQASRGADYLHRICEPSIIHGDLKPANMLLFDSGRIVKLSDFGTADFEAVESVRRPGTFLYTAPEISCVKSGDSLQYTDKCDVYSLTVSFWEMLARERPYERILGPREQTHFWTVYKKRPPKLCGCPQLIQDFLDRGWAEDPQLRPSMLKVASFLADVLHKVLGIQDGVDPISIPSELPVTSDELTDQAWEPELSDPPWDEITDQKDHEDTLLDGSVESSGISDQIEDIECFLSTSQSFGPNEMASRPAALRSLEIMCDPEDRNPDE</sequence>
<evidence type="ECO:0000313" key="10">
    <source>
        <dbReference type="Proteomes" id="UP001497525"/>
    </source>
</evidence>
<dbReference type="GO" id="GO:0043123">
    <property type="term" value="P:positive regulation of canonical NF-kappaB signal transduction"/>
    <property type="evidence" value="ECO:0007669"/>
    <property type="project" value="TreeGrafter"/>
</dbReference>
<dbReference type="GO" id="GO:0004709">
    <property type="term" value="F:MAP kinase kinase kinase activity"/>
    <property type="evidence" value="ECO:0007669"/>
    <property type="project" value="TreeGrafter"/>
</dbReference>
<dbReference type="InterPro" id="IPR000719">
    <property type="entry name" value="Prot_kinase_dom"/>
</dbReference>
<proteinExistence type="inferred from homology"/>
<evidence type="ECO:0000256" key="1">
    <source>
        <dbReference type="ARBA" id="ARBA00006529"/>
    </source>
</evidence>
<dbReference type="PROSITE" id="PS00108">
    <property type="entry name" value="PROTEIN_KINASE_ST"/>
    <property type="match status" value="1"/>
</dbReference>
<comment type="caution">
    <text evidence="9">The sequence shown here is derived from an EMBL/GenBank/DDBJ whole genome shotgun (WGS) entry which is preliminary data.</text>
</comment>
<evidence type="ECO:0000256" key="3">
    <source>
        <dbReference type="ARBA" id="ARBA00022679"/>
    </source>
</evidence>
<dbReference type="Gene3D" id="1.10.510.10">
    <property type="entry name" value="Transferase(Phosphotransferase) domain 1"/>
    <property type="match status" value="1"/>
</dbReference>
<keyword evidence="5" id="KW-0418">Kinase</keyword>
<dbReference type="AlphaFoldDB" id="A0AAV2TFZ3"/>
<dbReference type="SMART" id="SM00220">
    <property type="entry name" value="S_TKc"/>
    <property type="match status" value="1"/>
</dbReference>
<keyword evidence="4" id="KW-0547">Nucleotide-binding</keyword>
<evidence type="ECO:0000256" key="7">
    <source>
        <dbReference type="SAM" id="MobiDB-lite"/>
    </source>
</evidence>
<dbReference type="PANTHER" id="PTHR46716:SF1">
    <property type="entry name" value="MITOGEN-ACTIVATED PROTEIN KINASE KINASE KINASE 7"/>
    <property type="match status" value="1"/>
</dbReference>
<gene>
    <name evidence="9" type="ORF">CDAUBV1_LOCUS7311</name>
</gene>
<dbReference type="SUPFAM" id="SSF56112">
    <property type="entry name" value="Protein kinase-like (PK-like)"/>
    <property type="match status" value="1"/>
</dbReference>
<dbReference type="Gene3D" id="3.30.200.20">
    <property type="entry name" value="Phosphorylase Kinase, domain 1"/>
    <property type="match status" value="1"/>
</dbReference>
<name>A0AAV2TFZ3_CALDB</name>
<protein>
    <recommendedName>
        <fullName evidence="8">Protein kinase domain-containing protein</fullName>
    </recommendedName>
</protein>
<feature type="domain" description="Protein kinase" evidence="8">
    <location>
        <begin position="27"/>
        <end position="291"/>
    </location>
</feature>
<dbReference type="GO" id="GO:0007254">
    <property type="term" value="P:JNK cascade"/>
    <property type="evidence" value="ECO:0007669"/>
    <property type="project" value="TreeGrafter"/>
</dbReference>
<evidence type="ECO:0000259" key="8">
    <source>
        <dbReference type="PROSITE" id="PS50011"/>
    </source>
</evidence>
<comment type="similarity">
    <text evidence="1">Belongs to the protein kinase superfamily. STE Ser/Thr protein kinase family. MAP kinase kinase kinase subfamily.</text>
</comment>
<evidence type="ECO:0000256" key="6">
    <source>
        <dbReference type="ARBA" id="ARBA00022840"/>
    </source>
</evidence>
<dbReference type="GO" id="GO:0006955">
    <property type="term" value="P:immune response"/>
    <property type="evidence" value="ECO:0007669"/>
    <property type="project" value="TreeGrafter"/>
</dbReference>
<organism evidence="9 10">
    <name type="scientific">Calicophoron daubneyi</name>
    <name type="common">Rumen fluke</name>
    <name type="synonym">Paramphistomum daubneyi</name>
    <dbReference type="NCBI Taxonomy" id="300641"/>
    <lineage>
        <taxon>Eukaryota</taxon>
        <taxon>Metazoa</taxon>
        <taxon>Spiralia</taxon>
        <taxon>Lophotrochozoa</taxon>
        <taxon>Platyhelminthes</taxon>
        <taxon>Trematoda</taxon>
        <taxon>Digenea</taxon>
        <taxon>Plagiorchiida</taxon>
        <taxon>Pronocephalata</taxon>
        <taxon>Paramphistomoidea</taxon>
        <taxon>Paramphistomidae</taxon>
        <taxon>Calicophoron</taxon>
    </lineage>
</organism>
<dbReference type="Pfam" id="PF00069">
    <property type="entry name" value="Pkinase"/>
    <property type="match status" value="1"/>
</dbReference>
<evidence type="ECO:0000256" key="5">
    <source>
        <dbReference type="ARBA" id="ARBA00022777"/>
    </source>
</evidence>
<dbReference type="InterPro" id="IPR008271">
    <property type="entry name" value="Ser/Thr_kinase_AS"/>
</dbReference>
<dbReference type="GO" id="GO:0005524">
    <property type="term" value="F:ATP binding"/>
    <property type="evidence" value="ECO:0007669"/>
    <property type="project" value="UniProtKB-KW"/>
</dbReference>
<dbReference type="EMBL" id="CAXLJL010000179">
    <property type="protein sequence ID" value="CAL5134083.1"/>
    <property type="molecule type" value="Genomic_DNA"/>
</dbReference>
<dbReference type="PROSITE" id="PS50011">
    <property type="entry name" value="PROTEIN_KINASE_DOM"/>
    <property type="match status" value="1"/>
</dbReference>
<dbReference type="InterPro" id="IPR011009">
    <property type="entry name" value="Kinase-like_dom_sf"/>
</dbReference>
<keyword evidence="2" id="KW-0723">Serine/threonine-protein kinase</keyword>
<dbReference type="GO" id="GO:0019899">
    <property type="term" value="F:enzyme binding"/>
    <property type="evidence" value="ECO:0007669"/>
    <property type="project" value="UniProtKB-ARBA"/>
</dbReference>
<evidence type="ECO:0000313" key="9">
    <source>
        <dbReference type="EMBL" id="CAL5134083.1"/>
    </source>
</evidence>
<evidence type="ECO:0000256" key="2">
    <source>
        <dbReference type="ARBA" id="ARBA00022527"/>
    </source>
</evidence>
<accession>A0AAV2TFZ3</accession>
<reference evidence="9" key="1">
    <citation type="submission" date="2024-06" db="EMBL/GenBank/DDBJ databases">
        <authorList>
            <person name="Liu X."/>
            <person name="Lenzi L."/>
            <person name="Haldenby T S."/>
            <person name="Uol C."/>
        </authorList>
    </citation>
    <scope>NUCLEOTIDE SEQUENCE</scope>
</reference>
<keyword evidence="3" id="KW-0808">Transferase</keyword>
<feature type="region of interest" description="Disordered" evidence="7">
    <location>
        <begin position="365"/>
        <end position="395"/>
    </location>
</feature>
<keyword evidence="6" id="KW-0067">ATP-binding</keyword>